<keyword evidence="3" id="KW-1185">Reference proteome</keyword>
<dbReference type="EMBL" id="BPVZ01000094">
    <property type="protein sequence ID" value="GKV32252.1"/>
    <property type="molecule type" value="Genomic_DNA"/>
</dbReference>
<organism evidence="2 3">
    <name type="scientific">Rubroshorea leprosula</name>
    <dbReference type="NCBI Taxonomy" id="152421"/>
    <lineage>
        <taxon>Eukaryota</taxon>
        <taxon>Viridiplantae</taxon>
        <taxon>Streptophyta</taxon>
        <taxon>Embryophyta</taxon>
        <taxon>Tracheophyta</taxon>
        <taxon>Spermatophyta</taxon>
        <taxon>Magnoliopsida</taxon>
        <taxon>eudicotyledons</taxon>
        <taxon>Gunneridae</taxon>
        <taxon>Pentapetalae</taxon>
        <taxon>rosids</taxon>
        <taxon>malvids</taxon>
        <taxon>Malvales</taxon>
        <taxon>Dipterocarpaceae</taxon>
        <taxon>Rubroshorea</taxon>
    </lineage>
</organism>
<name>A0AAV5L523_9ROSI</name>
<feature type="region of interest" description="Disordered" evidence="1">
    <location>
        <begin position="1"/>
        <end position="41"/>
    </location>
</feature>
<evidence type="ECO:0000256" key="1">
    <source>
        <dbReference type="SAM" id="MobiDB-lite"/>
    </source>
</evidence>
<feature type="compositionally biased region" description="Polar residues" evidence="1">
    <location>
        <begin position="1"/>
        <end position="22"/>
    </location>
</feature>
<proteinExistence type="predicted"/>
<reference evidence="2 3" key="1">
    <citation type="journal article" date="2021" name="Commun. Biol.">
        <title>The genome of Shorea leprosula (Dipterocarpaceae) highlights the ecological relevance of drought in aseasonal tropical rainforests.</title>
        <authorList>
            <person name="Ng K.K.S."/>
            <person name="Kobayashi M.J."/>
            <person name="Fawcett J.A."/>
            <person name="Hatakeyama M."/>
            <person name="Paape T."/>
            <person name="Ng C.H."/>
            <person name="Ang C.C."/>
            <person name="Tnah L.H."/>
            <person name="Lee C.T."/>
            <person name="Nishiyama T."/>
            <person name="Sese J."/>
            <person name="O'Brien M.J."/>
            <person name="Copetti D."/>
            <person name="Mohd Noor M.I."/>
            <person name="Ong R.C."/>
            <person name="Putra M."/>
            <person name="Sireger I.Z."/>
            <person name="Indrioko S."/>
            <person name="Kosugi Y."/>
            <person name="Izuno A."/>
            <person name="Isagi Y."/>
            <person name="Lee S.L."/>
            <person name="Shimizu K.K."/>
        </authorList>
    </citation>
    <scope>NUCLEOTIDE SEQUENCE [LARGE SCALE GENOMIC DNA]</scope>
    <source>
        <strain evidence="2">214</strain>
    </source>
</reference>
<dbReference type="Proteomes" id="UP001054252">
    <property type="component" value="Unassembled WGS sequence"/>
</dbReference>
<evidence type="ECO:0000313" key="2">
    <source>
        <dbReference type="EMBL" id="GKV32252.1"/>
    </source>
</evidence>
<comment type="caution">
    <text evidence="2">The sequence shown here is derived from an EMBL/GenBank/DDBJ whole genome shotgun (WGS) entry which is preliminary data.</text>
</comment>
<evidence type="ECO:0000313" key="3">
    <source>
        <dbReference type="Proteomes" id="UP001054252"/>
    </source>
</evidence>
<accession>A0AAV5L523</accession>
<protein>
    <submittedName>
        <fullName evidence="2">Uncharacterized protein</fullName>
    </submittedName>
</protein>
<sequence length="75" mass="7953">MSSVPLRSSHTRSMSKSPQPATCSPLSTVPPSPLPTQTDLHIPAYYDPASGDYTLAHVNMLVIELVRSSDPASGC</sequence>
<gene>
    <name evidence="2" type="ORF">SLEP1_g40868</name>
</gene>
<dbReference type="AlphaFoldDB" id="A0AAV5L523"/>